<dbReference type="RefSeq" id="WP_251260576.1">
    <property type="nucleotide sequence ID" value="NZ_JAMQGP010000002.1"/>
</dbReference>
<dbReference type="NCBIfam" id="TIGR00743">
    <property type="entry name" value="DUF406 family protein"/>
    <property type="match status" value="1"/>
</dbReference>
<dbReference type="InterPro" id="IPR005272">
    <property type="entry name" value="DUF406"/>
</dbReference>
<organism evidence="2 3">
    <name type="scientific">Echinimonas agarilytica</name>
    <dbReference type="NCBI Taxonomy" id="1215918"/>
    <lineage>
        <taxon>Bacteria</taxon>
        <taxon>Pseudomonadati</taxon>
        <taxon>Pseudomonadota</taxon>
        <taxon>Gammaproteobacteria</taxon>
        <taxon>Alteromonadales</taxon>
        <taxon>Echinimonadaceae</taxon>
        <taxon>Echinimonas</taxon>
    </lineage>
</organism>
<dbReference type="Gene3D" id="3.30.70.860">
    <property type="match status" value="1"/>
</dbReference>
<evidence type="ECO:0000256" key="1">
    <source>
        <dbReference type="ARBA" id="ARBA00006201"/>
    </source>
</evidence>
<dbReference type="GO" id="GO:0005829">
    <property type="term" value="C:cytosol"/>
    <property type="evidence" value="ECO:0007669"/>
    <property type="project" value="TreeGrafter"/>
</dbReference>
<evidence type="ECO:0000313" key="2">
    <source>
        <dbReference type="EMBL" id="MCM2679218.1"/>
    </source>
</evidence>
<name>A0AA41W5R7_9GAMM</name>
<dbReference type="PANTHER" id="PTHR38769">
    <property type="entry name" value="UPF0381 PROTEIN YFCZ-RELATED"/>
    <property type="match status" value="1"/>
</dbReference>
<dbReference type="AlphaFoldDB" id="A0AA41W5R7"/>
<dbReference type="Pfam" id="PF04175">
    <property type="entry name" value="DUF406"/>
    <property type="match status" value="1"/>
</dbReference>
<dbReference type="Proteomes" id="UP001165393">
    <property type="component" value="Unassembled WGS sequence"/>
</dbReference>
<gene>
    <name evidence="2" type="ORF">NAF29_05945</name>
</gene>
<dbReference type="EMBL" id="JAMQGP010000002">
    <property type="protein sequence ID" value="MCM2679218.1"/>
    <property type="molecule type" value="Genomic_DNA"/>
</dbReference>
<reference evidence="2 3" key="1">
    <citation type="journal article" date="2013" name="Antonie Van Leeuwenhoek">
        <title>Echinimonas agarilytica gen. nov., sp. nov., a new gammaproteobacterium isolated from the sea urchin Strongylocentrotus intermedius.</title>
        <authorList>
            <person name="Nedashkovskaya O.I."/>
            <person name="Stenkova A.M."/>
            <person name="Zhukova N.V."/>
            <person name="Van Trappen S."/>
            <person name="Lee J.S."/>
            <person name="Kim S.B."/>
        </authorList>
    </citation>
    <scope>NUCLEOTIDE SEQUENCE [LARGE SCALE GENOMIC DNA]</scope>
    <source>
        <strain evidence="2 3">KMM 6351</strain>
    </source>
</reference>
<proteinExistence type="inferred from homology"/>
<comment type="similarity">
    <text evidence="1">Belongs to the UPF0381 family.</text>
</comment>
<accession>A0AA41W5R7</accession>
<evidence type="ECO:0000313" key="3">
    <source>
        <dbReference type="Proteomes" id="UP001165393"/>
    </source>
</evidence>
<dbReference type="PANTHER" id="PTHR38769:SF1">
    <property type="entry name" value="UPF0381 PROTEIN YFCZ-RELATED"/>
    <property type="match status" value="1"/>
</dbReference>
<comment type="caution">
    <text evidence="2">The sequence shown here is derived from an EMBL/GenBank/DDBJ whole genome shotgun (WGS) entry which is preliminary data.</text>
</comment>
<dbReference type="InterPro" id="IPR035571">
    <property type="entry name" value="UPF0234-like_C"/>
</dbReference>
<sequence>MSQNLSEKVHESQACCCVDVGSILDNSDTKASQTALCANETEAKALLEVWHKSAVKASSEPFEMTHQIDPVQDGVQLSVEFTFSCQAEALIFQLGQR</sequence>
<keyword evidence="3" id="KW-1185">Reference proteome</keyword>
<protein>
    <submittedName>
        <fullName evidence="2">YfcZ/YiiS family protein</fullName>
    </submittedName>
</protein>